<dbReference type="InterPro" id="IPR046341">
    <property type="entry name" value="SET_dom_sf"/>
</dbReference>
<name>A0A8H6IUW5_9PEZI</name>
<evidence type="ECO:0000313" key="3">
    <source>
        <dbReference type="Proteomes" id="UP000652219"/>
    </source>
</evidence>
<dbReference type="EMBL" id="WIGN01000336">
    <property type="protein sequence ID" value="KAF6798271.1"/>
    <property type="molecule type" value="Genomic_DNA"/>
</dbReference>
<dbReference type="PANTHER" id="PTHR47332">
    <property type="entry name" value="SET DOMAIN-CONTAINING PROTEIN 5"/>
    <property type="match status" value="1"/>
</dbReference>
<reference evidence="2 3" key="1">
    <citation type="journal article" date="2020" name="Phytopathology">
        <title>Genome Sequence Resources of Colletotrichum truncatum, C. plurivorum, C. musicola, and C. sojae: Four Species Pathogenic to Soybean (Glycine max).</title>
        <authorList>
            <person name="Rogerio F."/>
            <person name="Boufleur T.R."/>
            <person name="Ciampi-Guillardi M."/>
            <person name="Sukno S.A."/>
            <person name="Thon M.R."/>
            <person name="Massola Junior N.S."/>
            <person name="Baroncelli R."/>
        </authorList>
    </citation>
    <scope>NUCLEOTIDE SEQUENCE [LARGE SCALE GENOMIC DNA]</scope>
    <source>
        <strain evidence="2 3">LFN0009</strain>
    </source>
</reference>
<dbReference type="Gene3D" id="2.170.270.10">
    <property type="entry name" value="SET domain"/>
    <property type="match status" value="1"/>
</dbReference>
<dbReference type="Proteomes" id="UP000652219">
    <property type="component" value="Unassembled WGS sequence"/>
</dbReference>
<protein>
    <recommendedName>
        <fullName evidence="1">SET domain-containing protein</fullName>
    </recommendedName>
</protein>
<sequence length="110" mass="12464">MLDYPVILAHWGLLDSLGPDYRQKFLTAAIEQLPEKAEDILTTNAFGVFTGDTESHIGLFPEVSRINHACNASAFLRFSQRTFKMEVIAYRDIEEGEEISINCKSHQVVF</sequence>
<dbReference type="AlphaFoldDB" id="A0A8H6IUW5"/>
<comment type="caution">
    <text evidence="2">The sequence shown here is derived from an EMBL/GenBank/DDBJ whole genome shotgun (WGS) entry which is preliminary data.</text>
</comment>
<evidence type="ECO:0000313" key="2">
    <source>
        <dbReference type="EMBL" id="KAF6798271.1"/>
    </source>
</evidence>
<dbReference type="PANTHER" id="PTHR47332:SF6">
    <property type="entry name" value="SET DOMAIN-CONTAINING PROTEIN"/>
    <property type="match status" value="1"/>
</dbReference>
<feature type="domain" description="SET" evidence="1">
    <location>
        <begin position="60"/>
        <end position="103"/>
    </location>
</feature>
<organism evidence="2 3">
    <name type="scientific">Colletotrichum sojae</name>
    <dbReference type="NCBI Taxonomy" id="2175907"/>
    <lineage>
        <taxon>Eukaryota</taxon>
        <taxon>Fungi</taxon>
        <taxon>Dikarya</taxon>
        <taxon>Ascomycota</taxon>
        <taxon>Pezizomycotina</taxon>
        <taxon>Sordariomycetes</taxon>
        <taxon>Hypocreomycetidae</taxon>
        <taxon>Glomerellales</taxon>
        <taxon>Glomerellaceae</taxon>
        <taxon>Colletotrichum</taxon>
        <taxon>Colletotrichum orchidearum species complex</taxon>
    </lineage>
</organism>
<dbReference type="SUPFAM" id="SSF82199">
    <property type="entry name" value="SET domain"/>
    <property type="match status" value="1"/>
</dbReference>
<accession>A0A8H6IUW5</accession>
<dbReference type="CDD" id="cd20071">
    <property type="entry name" value="SET_SMYD"/>
    <property type="match status" value="1"/>
</dbReference>
<dbReference type="InterPro" id="IPR053185">
    <property type="entry name" value="SET_domain_protein"/>
</dbReference>
<proteinExistence type="predicted"/>
<gene>
    <name evidence="2" type="ORF">CSOJ01_12703</name>
</gene>
<keyword evidence="3" id="KW-1185">Reference proteome</keyword>
<dbReference type="Pfam" id="PF00856">
    <property type="entry name" value="SET"/>
    <property type="match status" value="1"/>
</dbReference>
<dbReference type="InterPro" id="IPR001214">
    <property type="entry name" value="SET_dom"/>
</dbReference>
<evidence type="ECO:0000259" key="1">
    <source>
        <dbReference type="Pfam" id="PF00856"/>
    </source>
</evidence>